<evidence type="ECO:0000256" key="1">
    <source>
        <dbReference type="SAM" id="SignalP"/>
    </source>
</evidence>
<reference evidence="3 4" key="1">
    <citation type="submission" date="2021-07" db="EMBL/GenBank/DDBJ databases">
        <title>Karlodiniumbacter phycospheric gen. nov., sp. nov., a phycosphere bacterium isolated from karlodinium veneficum.</title>
        <authorList>
            <person name="Peng Y."/>
            <person name="Jiang L."/>
            <person name="Lee J."/>
        </authorList>
    </citation>
    <scope>NUCLEOTIDE SEQUENCE</scope>
    <source>
        <strain evidence="3 4">N5</strain>
    </source>
</reference>
<evidence type="ECO:0000313" key="4">
    <source>
        <dbReference type="Proteomes" id="UP000693972"/>
    </source>
</evidence>
<dbReference type="Gene3D" id="3.30.1490.230">
    <property type="match status" value="1"/>
</dbReference>
<feature type="domain" description="Mannan-binding protein" evidence="2">
    <location>
        <begin position="32"/>
        <end position="67"/>
    </location>
</feature>
<name>A0A975TRZ7_9RHOB</name>
<dbReference type="RefSeq" id="WP_257893101.1">
    <property type="nucleotide sequence ID" value="NZ_JAIMBW010000001.1"/>
</dbReference>
<gene>
    <name evidence="3" type="ORF">KUL25_11630</name>
</gene>
<dbReference type="InterPro" id="IPR021992">
    <property type="entry name" value="MVL"/>
</dbReference>
<keyword evidence="4" id="KW-1185">Reference proteome</keyword>
<organism evidence="3">
    <name type="scientific">Gymnodinialimonas phycosphaerae</name>
    <dbReference type="NCBI Taxonomy" id="2841589"/>
    <lineage>
        <taxon>Bacteria</taxon>
        <taxon>Pseudomonadati</taxon>
        <taxon>Pseudomonadota</taxon>
        <taxon>Alphaproteobacteria</taxon>
        <taxon>Rhodobacterales</taxon>
        <taxon>Paracoccaceae</taxon>
        <taxon>Gymnodinialimonas</taxon>
    </lineage>
</organism>
<feature type="chain" id="PRO_5036847303" evidence="1">
    <location>
        <begin position="21"/>
        <end position="68"/>
    </location>
</feature>
<dbReference type="Proteomes" id="UP000693972">
    <property type="component" value="Unassembled WGS sequence"/>
</dbReference>
<keyword evidence="1" id="KW-0732">Signal</keyword>
<dbReference type="AlphaFoldDB" id="A0A975TRZ7"/>
<dbReference type="Pfam" id="PF12151">
    <property type="entry name" value="MVL"/>
    <property type="match status" value="1"/>
</dbReference>
<protein>
    <submittedName>
        <fullName evidence="3">Mannan-binding lectin</fullName>
    </submittedName>
</protein>
<proteinExistence type="predicted"/>
<evidence type="ECO:0000259" key="2">
    <source>
        <dbReference type="Pfam" id="PF12151"/>
    </source>
</evidence>
<dbReference type="InterPro" id="IPR053754">
    <property type="entry name" value="OligoMan_bind_ChitinaseAct_sf"/>
</dbReference>
<feature type="signal peptide" evidence="1">
    <location>
        <begin position="1"/>
        <end position="20"/>
    </location>
</feature>
<accession>A0A975TRZ7</accession>
<dbReference type="EMBL" id="CP078073">
    <property type="protein sequence ID" value="QXL86140.1"/>
    <property type="molecule type" value="Genomic_DNA"/>
</dbReference>
<sequence>MKRLSLLIVAALLAPLSATAQQSVEAGPTWNQGHAEQVCPAITASQGATWTGHWWTTIANEMSVCQIR</sequence>
<dbReference type="EMBL" id="JAIMBW010000001">
    <property type="protein sequence ID" value="MBY4893415.1"/>
    <property type="molecule type" value="Genomic_DNA"/>
</dbReference>
<evidence type="ECO:0000313" key="3">
    <source>
        <dbReference type="EMBL" id="QXL86140.1"/>
    </source>
</evidence>